<comment type="similarity">
    <text evidence="1">Belongs to the CdaR family.</text>
</comment>
<feature type="domain" description="CdaR GGDEF-like" evidence="3">
    <location>
        <begin position="248"/>
        <end position="370"/>
    </location>
</feature>
<accession>A0ABW4SN41</accession>
<dbReference type="InterPro" id="IPR042070">
    <property type="entry name" value="PucR_C-HTH_sf"/>
</dbReference>
<reference evidence="5" key="1">
    <citation type="journal article" date="2019" name="Int. J. Syst. Evol. Microbiol.">
        <title>The Global Catalogue of Microorganisms (GCM) 10K type strain sequencing project: providing services to taxonomists for standard genome sequencing and annotation.</title>
        <authorList>
            <consortium name="The Broad Institute Genomics Platform"/>
            <consortium name="The Broad Institute Genome Sequencing Center for Infectious Disease"/>
            <person name="Wu L."/>
            <person name="Ma J."/>
        </authorList>
    </citation>
    <scope>NUCLEOTIDE SEQUENCE [LARGE SCALE GENOMIC DNA]</scope>
    <source>
        <strain evidence="5">ICMP 6774ER</strain>
    </source>
</reference>
<sequence>MNVADLLDRADLTVLGGPAAPGRQVTGIRMAMGAAGAGDLVVLLDPDRTSWRLDAELSKAVEAGAAALMVPGTEPLLRSTVLLAERLATPVLGCPADPLDTAVRLAVLIASPDVDVARRVLAAHQALDTATPTLEEMRDLASAVVRAEVTVLARDGALLLGPPIDERVKVSLPVRQRLAGGGVAVPVLALEGRSAELWLVVAGTAGGEEVLAVAAAAAQRSLALRRLELERDARRSSALLGELLQAGDDPGPSLRRRAAEAGWRLDGWHTGIRIDVSRPVDVVTLTGDIIATLSAESVDAVVVAEDGGWVAWVTTDIEPGADAVNRLALLVRQAQRRMADLDPLVGMARPHHGPGGIARSLSEARDAARLAAARAETGRFVHVDRLGLAQLLLAWTRTDTFVPAARSLLAALAADPGDLTRTLTVYLDTESSLIETAAVLGVHRNTVARRIAKIERLLGVDLTDADTRLALHLACRVAVPDQ</sequence>
<feature type="domain" description="PucR C-terminal helix-turn-helix" evidence="2">
    <location>
        <begin position="419"/>
        <end position="477"/>
    </location>
</feature>
<dbReference type="Pfam" id="PF17853">
    <property type="entry name" value="GGDEF_2"/>
    <property type="match status" value="1"/>
</dbReference>
<evidence type="ECO:0000313" key="5">
    <source>
        <dbReference type="Proteomes" id="UP001597368"/>
    </source>
</evidence>
<protein>
    <submittedName>
        <fullName evidence="4">PucR family transcriptional regulator</fullName>
    </submittedName>
</protein>
<evidence type="ECO:0000313" key="4">
    <source>
        <dbReference type="EMBL" id="MFD1930220.1"/>
    </source>
</evidence>
<dbReference type="EMBL" id="JBHUFV010000003">
    <property type="protein sequence ID" value="MFD1930220.1"/>
    <property type="molecule type" value="Genomic_DNA"/>
</dbReference>
<organism evidence="4 5">
    <name type="scientific">Nonomuraea mangrovi</name>
    <dbReference type="NCBI Taxonomy" id="2316207"/>
    <lineage>
        <taxon>Bacteria</taxon>
        <taxon>Bacillati</taxon>
        <taxon>Actinomycetota</taxon>
        <taxon>Actinomycetes</taxon>
        <taxon>Streptosporangiales</taxon>
        <taxon>Streptosporangiaceae</taxon>
        <taxon>Nonomuraea</taxon>
    </lineage>
</organism>
<name>A0ABW4SN41_9ACTN</name>
<evidence type="ECO:0000259" key="3">
    <source>
        <dbReference type="Pfam" id="PF17853"/>
    </source>
</evidence>
<proteinExistence type="inferred from homology"/>
<dbReference type="InterPro" id="IPR025736">
    <property type="entry name" value="PucR_C-HTH_dom"/>
</dbReference>
<dbReference type="InterPro" id="IPR051448">
    <property type="entry name" value="CdaR-like_regulators"/>
</dbReference>
<dbReference type="RefSeq" id="WP_379568421.1">
    <property type="nucleotide sequence ID" value="NZ_JBHUFV010000003.1"/>
</dbReference>
<evidence type="ECO:0000256" key="1">
    <source>
        <dbReference type="ARBA" id="ARBA00006754"/>
    </source>
</evidence>
<keyword evidence="5" id="KW-1185">Reference proteome</keyword>
<gene>
    <name evidence="4" type="ORF">ACFSKW_01895</name>
</gene>
<evidence type="ECO:0000259" key="2">
    <source>
        <dbReference type="Pfam" id="PF13556"/>
    </source>
</evidence>
<dbReference type="PANTHER" id="PTHR33744:SF7">
    <property type="entry name" value="PUCR FAMILY TRANSCRIPTIONAL REGULATOR"/>
    <property type="match status" value="1"/>
</dbReference>
<dbReference type="Gene3D" id="1.10.10.2840">
    <property type="entry name" value="PucR C-terminal helix-turn-helix domain"/>
    <property type="match status" value="1"/>
</dbReference>
<dbReference type="Proteomes" id="UP001597368">
    <property type="component" value="Unassembled WGS sequence"/>
</dbReference>
<dbReference type="PANTHER" id="PTHR33744">
    <property type="entry name" value="CARBOHYDRATE DIACID REGULATOR"/>
    <property type="match status" value="1"/>
</dbReference>
<comment type="caution">
    <text evidence="4">The sequence shown here is derived from an EMBL/GenBank/DDBJ whole genome shotgun (WGS) entry which is preliminary data.</text>
</comment>
<dbReference type="InterPro" id="IPR041522">
    <property type="entry name" value="CdaR_GGDEF"/>
</dbReference>
<dbReference type="Pfam" id="PF13556">
    <property type="entry name" value="HTH_30"/>
    <property type="match status" value="1"/>
</dbReference>